<protein>
    <submittedName>
        <fullName evidence="1">Uncharacterized protein</fullName>
    </submittedName>
</protein>
<reference evidence="1 2" key="1">
    <citation type="journal article" date="2017" name="PLoS Biol.">
        <title>The sea cucumber genome provides insights into morphological evolution and visceral regeneration.</title>
        <authorList>
            <person name="Zhang X."/>
            <person name="Sun L."/>
            <person name="Yuan J."/>
            <person name="Sun Y."/>
            <person name="Gao Y."/>
            <person name="Zhang L."/>
            <person name="Li S."/>
            <person name="Dai H."/>
            <person name="Hamel J.F."/>
            <person name="Liu C."/>
            <person name="Yu Y."/>
            <person name="Liu S."/>
            <person name="Lin W."/>
            <person name="Guo K."/>
            <person name="Jin S."/>
            <person name="Xu P."/>
            <person name="Storey K.B."/>
            <person name="Huan P."/>
            <person name="Zhang T."/>
            <person name="Zhou Y."/>
            <person name="Zhang J."/>
            <person name="Lin C."/>
            <person name="Li X."/>
            <person name="Xing L."/>
            <person name="Huo D."/>
            <person name="Sun M."/>
            <person name="Wang L."/>
            <person name="Mercier A."/>
            <person name="Li F."/>
            <person name="Yang H."/>
            <person name="Xiang J."/>
        </authorList>
    </citation>
    <scope>NUCLEOTIDE SEQUENCE [LARGE SCALE GENOMIC DNA]</scope>
    <source>
        <strain evidence="1">Shaxun</strain>
        <tissue evidence="1">Muscle</tissue>
    </source>
</reference>
<keyword evidence="2" id="KW-1185">Reference proteome</keyword>
<evidence type="ECO:0000313" key="2">
    <source>
        <dbReference type="Proteomes" id="UP000230750"/>
    </source>
</evidence>
<gene>
    <name evidence="1" type="ORF">BSL78_26922</name>
</gene>
<name>A0A2G8JKI2_STIJA</name>
<dbReference type="OrthoDB" id="10052386at2759"/>
<proteinExistence type="predicted"/>
<sequence length="190" mass="22173">MENTPHQLQECSIPQRAFRKADASVLAMDFFEAAINNIFEDDLFKLKTPLTSSVIHLSRRVMLHIKDEKFGKFAAETVEQLWSITKNIRGTTFSDKVKSEMWHDFHKYRSMDKTLRRWQKLLNEVDIQREAEEEVFILQHALEKIFSSLLATLLESDMPATTLDVTPEAMTQTEDQALRYCAGYVQYHIN</sequence>
<dbReference type="Proteomes" id="UP000230750">
    <property type="component" value="Unassembled WGS sequence"/>
</dbReference>
<dbReference type="EMBL" id="MRZV01001710">
    <property type="protein sequence ID" value="PIK36247.1"/>
    <property type="molecule type" value="Genomic_DNA"/>
</dbReference>
<accession>A0A2G8JKI2</accession>
<evidence type="ECO:0000313" key="1">
    <source>
        <dbReference type="EMBL" id="PIK36247.1"/>
    </source>
</evidence>
<comment type="caution">
    <text evidence="1">The sequence shown here is derived from an EMBL/GenBank/DDBJ whole genome shotgun (WGS) entry which is preliminary data.</text>
</comment>
<organism evidence="1 2">
    <name type="scientific">Stichopus japonicus</name>
    <name type="common">Sea cucumber</name>
    <dbReference type="NCBI Taxonomy" id="307972"/>
    <lineage>
        <taxon>Eukaryota</taxon>
        <taxon>Metazoa</taxon>
        <taxon>Echinodermata</taxon>
        <taxon>Eleutherozoa</taxon>
        <taxon>Echinozoa</taxon>
        <taxon>Holothuroidea</taxon>
        <taxon>Aspidochirotacea</taxon>
        <taxon>Aspidochirotida</taxon>
        <taxon>Stichopodidae</taxon>
        <taxon>Apostichopus</taxon>
    </lineage>
</organism>
<dbReference type="AlphaFoldDB" id="A0A2G8JKI2"/>